<dbReference type="PATRIC" id="fig|317.174.peg.2884"/>
<proteinExistence type="predicted"/>
<dbReference type="EMBL" id="JPQT01000106">
    <property type="protein sequence ID" value="KFE51126.1"/>
    <property type="molecule type" value="Genomic_DNA"/>
</dbReference>
<feature type="compositionally biased region" description="Acidic residues" evidence="1">
    <location>
        <begin position="423"/>
        <end position="433"/>
    </location>
</feature>
<dbReference type="InterPro" id="IPR006427">
    <property type="entry name" value="Portal_HK97"/>
</dbReference>
<sequence>MFNFGKSKKLEQEVSDLREQIVQIRDRSMNWNEMDSSQRADFFGANPSSSGVVVTTETAKRSAAVYACCRLIAGAVALLPLPIYERTEAGGRKKADHDLWWLLNESPYPTLTACSFWEWMIASMLLRGDGLAQIVRDRNGRPVRFMPLPRECVDIVKVGDTLHYYVSDDGKYYGLQAEDVLHFPGFGFDGTKGESVIRYAARQAVGTALAADEFAGEFFSNGASPSMVITYPEGISPDAAQQEQLRNQFTERYVGRNNHHKPMLLVNGGDVRPVSLSAEDAQLLETRKFQVVEIARAFGAPPHMIGETSASTSWGTGIEQMSIGFVRYTLGPHLRRIEQELNRKLWPRSLRYFTEFNRDGLLAGDSKTEADVIGKSLGGPGAQGWMTVNEARRLKNLPPVEGGDALPLSVATKPPATNKPEAQPDEPDSTVSE</sequence>
<dbReference type="RefSeq" id="WP_047575614.1">
    <property type="nucleotide sequence ID" value="NZ_JPQT01000106.1"/>
</dbReference>
<evidence type="ECO:0000256" key="1">
    <source>
        <dbReference type="SAM" id="MobiDB-lite"/>
    </source>
</evidence>
<accession>A0A085V6R3</accession>
<dbReference type="InterPro" id="IPR006944">
    <property type="entry name" value="Phage/GTA_portal"/>
</dbReference>
<dbReference type="AlphaFoldDB" id="A0A085V6R3"/>
<gene>
    <name evidence="2" type="ORF">IV02_14075</name>
</gene>
<evidence type="ECO:0000313" key="2">
    <source>
        <dbReference type="EMBL" id="KFE51126.1"/>
    </source>
</evidence>
<dbReference type="Proteomes" id="UP000028643">
    <property type="component" value="Unassembled WGS sequence"/>
</dbReference>
<dbReference type="Gene3D" id="1.20.1270.210">
    <property type="match status" value="1"/>
</dbReference>
<evidence type="ECO:0000313" key="3">
    <source>
        <dbReference type="Proteomes" id="UP000028643"/>
    </source>
</evidence>
<dbReference type="NCBIfam" id="TIGR01537">
    <property type="entry name" value="portal_HK97"/>
    <property type="match status" value="1"/>
</dbReference>
<comment type="caution">
    <text evidence="2">The sequence shown here is derived from an EMBL/GenBank/DDBJ whole genome shotgun (WGS) entry which is preliminary data.</text>
</comment>
<dbReference type="Gene3D" id="3.40.140.120">
    <property type="match status" value="1"/>
</dbReference>
<protein>
    <recommendedName>
        <fullName evidence="4">Phage portal protein</fullName>
    </recommendedName>
</protein>
<evidence type="ECO:0008006" key="4">
    <source>
        <dbReference type="Google" id="ProtNLM"/>
    </source>
</evidence>
<feature type="region of interest" description="Disordered" evidence="1">
    <location>
        <begin position="397"/>
        <end position="433"/>
    </location>
</feature>
<organism evidence="2 3">
    <name type="scientific">Pseudomonas syringae</name>
    <dbReference type="NCBI Taxonomy" id="317"/>
    <lineage>
        <taxon>Bacteria</taxon>
        <taxon>Pseudomonadati</taxon>
        <taxon>Pseudomonadota</taxon>
        <taxon>Gammaproteobacteria</taxon>
        <taxon>Pseudomonadales</taxon>
        <taxon>Pseudomonadaceae</taxon>
        <taxon>Pseudomonas</taxon>
    </lineage>
</organism>
<dbReference type="Gene3D" id="3.30.1120.70">
    <property type="match status" value="1"/>
</dbReference>
<name>A0A085V6R3_PSESX</name>
<dbReference type="Pfam" id="PF04860">
    <property type="entry name" value="Phage_portal"/>
    <property type="match status" value="1"/>
</dbReference>
<reference evidence="2 3" key="1">
    <citation type="submission" date="2014-07" db="EMBL/GenBank/DDBJ databases">
        <title>Draft Genome Sequences of Environmental Pseudomonas syringae strains.</title>
        <authorList>
            <person name="Baltrus D.A."/>
            <person name="Berge O."/>
            <person name="Morris C."/>
        </authorList>
    </citation>
    <scope>NUCLEOTIDE SEQUENCE [LARGE SCALE GENOMIC DNA]</scope>
    <source>
        <strain evidence="2 3">CEB003</strain>
    </source>
</reference>